<dbReference type="GO" id="GO:0009103">
    <property type="term" value="P:lipopolysaccharide biosynthetic process"/>
    <property type="evidence" value="ECO:0007669"/>
    <property type="project" value="TreeGrafter"/>
</dbReference>
<evidence type="ECO:0000259" key="2">
    <source>
        <dbReference type="Pfam" id="PF00534"/>
    </source>
</evidence>
<dbReference type="PANTHER" id="PTHR46401:SF2">
    <property type="entry name" value="GLYCOSYLTRANSFERASE WBBK-RELATED"/>
    <property type="match status" value="1"/>
</dbReference>
<evidence type="ECO:0000256" key="1">
    <source>
        <dbReference type="ARBA" id="ARBA00022679"/>
    </source>
</evidence>
<protein>
    <recommendedName>
        <fullName evidence="6">Glycosyl transferase family 1 domain-containing protein</fullName>
    </recommendedName>
</protein>
<reference evidence="4 5" key="1">
    <citation type="submission" date="2017-09" db="EMBL/GenBank/DDBJ databases">
        <title>Depth-based differentiation of microbial function through sediment-hosted aquifers and enrichment of novel symbionts in the deep terrestrial subsurface.</title>
        <authorList>
            <person name="Probst A.J."/>
            <person name="Ladd B."/>
            <person name="Jarett J.K."/>
            <person name="Geller-Mcgrath D.E."/>
            <person name="Sieber C.M."/>
            <person name="Emerson J.B."/>
            <person name="Anantharaman K."/>
            <person name="Thomas B.C."/>
            <person name="Malmstrom R."/>
            <person name="Stieglmeier M."/>
            <person name="Klingl A."/>
            <person name="Woyke T."/>
            <person name="Ryan C.M."/>
            <person name="Banfield J.F."/>
        </authorList>
    </citation>
    <scope>NUCLEOTIDE SEQUENCE [LARGE SCALE GENOMIC DNA]</scope>
    <source>
        <strain evidence="4">CG10_big_fil_rev_8_21_14_0_10_46_23</strain>
    </source>
</reference>
<accession>A0A2H0R550</accession>
<dbReference type="Pfam" id="PF13439">
    <property type="entry name" value="Glyco_transf_4"/>
    <property type="match status" value="1"/>
</dbReference>
<organism evidence="4 5">
    <name type="scientific">Candidatus Yanofskybacteria bacterium CG10_big_fil_rev_8_21_14_0_10_46_23</name>
    <dbReference type="NCBI Taxonomy" id="1975098"/>
    <lineage>
        <taxon>Bacteria</taxon>
        <taxon>Candidatus Yanofskyibacteriota</taxon>
    </lineage>
</organism>
<dbReference type="Proteomes" id="UP000230232">
    <property type="component" value="Unassembled WGS sequence"/>
</dbReference>
<name>A0A2H0R550_9BACT</name>
<dbReference type="Pfam" id="PF00534">
    <property type="entry name" value="Glycos_transf_1"/>
    <property type="match status" value="1"/>
</dbReference>
<dbReference type="PANTHER" id="PTHR46401">
    <property type="entry name" value="GLYCOSYLTRANSFERASE WBBK-RELATED"/>
    <property type="match status" value="1"/>
</dbReference>
<feature type="domain" description="Glycosyl transferase family 1" evidence="2">
    <location>
        <begin position="181"/>
        <end position="344"/>
    </location>
</feature>
<dbReference type="Gene3D" id="3.40.50.2000">
    <property type="entry name" value="Glycogen Phosphorylase B"/>
    <property type="match status" value="2"/>
</dbReference>
<feature type="domain" description="Glycosyltransferase subfamily 4-like N-terminal" evidence="3">
    <location>
        <begin position="17"/>
        <end position="167"/>
    </location>
</feature>
<dbReference type="InterPro" id="IPR001296">
    <property type="entry name" value="Glyco_trans_1"/>
</dbReference>
<evidence type="ECO:0008006" key="6">
    <source>
        <dbReference type="Google" id="ProtNLM"/>
    </source>
</evidence>
<evidence type="ECO:0000313" key="4">
    <source>
        <dbReference type="EMBL" id="PIR41637.1"/>
    </source>
</evidence>
<dbReference type="InterPro" id="IPR028098">
    <property type="entry name" value="Glyco_trans_4-like_N"/>
</dbReference>
<gene>
    <name evidence="4" type="ORF">COV31_00150</name>
</gene>
<evidence type="ECO:0000313" key="5">
    <source>
        <dbReference type="Proteomes" id="UP000230232"/>
    </source>
</evidence>
<dbReference type="CDD" id="cd03801">
    <property type="entry name" value="GT4_PimA-like"/>
    <property type="match status" value="1"/>
</dbReference>
<dbReference type="SUPFAM" id="SSF53756">
    <property type="entry name" value="UDP-Glycosyltransferase/glycogen phosphorylase"/>
    <property type="match status" value="1"/>
</dbReference>
<comment type="caution">
    <text evidence="4">The sequence shown here is derived from an EMBL/GenBank/DDBJ whole genome shotgun (WGS) entry which is preliminary data.</text>
</comment>
<sequence length="361" mass="40783">MKICIVVDNLNPNVGWGRLALKISDEFKKNGHKVGFVVEKRPQGISDQNLVVPLRLSLENILRLPKTLLAIRGFINTYDVVLCYDVNPNGIILNLANLGQKKKIVIHALGTYSLFGHGTSVRNFFMRWSYRRAKKILVISEFTKREIEKSDFKLDGAVIIPVGVDIDYFYPDSSGEKILPYPFILTVAAFKNRKGHHFTIPAFSLIAKEFPDLKYVVIGDKSLWPYYKKIEDMVEDMNLKDRVVFMNKVGDEDLLRYYRDAKLYVQTSATETDSIEGFGMVYLEASACGIPTIGAYNTGAEAAIKNNETGILVKHDPKDIADAMRKILTDENFASKLGSNGIKWAEKFNWSSVASTYLENM</sequence>
<dbReference type="GO" id="GO:0016757">
    <property type="term" value="F:glycosyltransferase activity"/>
    <property type="evidence" value="ECO:0007669"/>
    <property type="project" value="InterPro"/>
</dbReference>
<proteinExistence type="predicted"/>
<keyword evidence="1" id="KW-0808">Transferase</keyword>
<dbReference type="AlphaFoldDB" id="A0A2H0R550"/>
<dbReference type="EMBL" id="PCXO01000003">
    <property type="protein sequence ID" value="PIR41637.1"/>
    <property type="molecule type" value="Genomic_DNA"/>
</dbReference>
<evidence type="ECO:0000259" key="3">
    <source>
        <dbReference type="Pfam" id="PF13439"/>
    </source>
</evidence>